<dbReference type="AlphaFoldDB" id="A0A009Q7E6"/>
<accession>A0A009Q7E6</accession>
<dbReference type="Proteomes" id="UP000021108">
    <property type="component" value="Unassembled WGS sequence"/>
</dbReference>
<gene>
    <name evidence="1" type="ORF">J506_3111</name>
</gene>
<organism evidence="1 2">
    <name type="scientific">Acinetobacter baumannii 625974</name>
    <dbReference type="NCBI Taxonomy" id="1310607"/>
    <lineage>
        <taxon>Bacteria</taxon>
        <taxon>Pseudomonadati</taxon>
        <taxon>Pseudomonadota</taxon>
        <taxon>Gammaproteobacteria</taxon>
        <taxon>Moraxellales</taxon>
        <taxon>Moraxellaceae</taxon>
        <taxon>Acinetobacter</taxon>
        <taxon>Acinetobacter calcoaceticus/baumannii complex</taxon>
    </lineage>
</organism>
<evidence type="ECO:0000313" key="2">
    <source>
        <dbReference type="Proteomes" id="UP000021108"/>
    </source>
</evidence>
<dbReference type="EMBL" id="JEXD01000033">
    <property type="protein sequence ID" value="EXC05686.1"/>
    <property type="molecule type" value="Genomic_DNA"/>
</dbReference>
<dbReference type="PATRIC" id="fig|1310607.3.peg.3012"/>
<name>A0A009Q7E6_ACIBA</name>
<proteinExistence type="predicted"/>
<dbReference type="RefSeq" id="WP_016654301.1">
    <property type="nucleotide sequence ID" value="NZ_JEXD01000033.1"/>
</dbReference>
<protein>
    <submittedName>
        <fullName evidence="1">Uncharacterized protein</fullName>
    </submittedName>
</protein>
<evidence type="ECO:0000313" key="1">
    <source>
        <dbReference type="EMBL" id="EXC05686.1"/>
    </source>
</evidence>
<sequence>MSFKKKYFRKIPATIEAINQVFFIGVPCSRFNDNDLHKLGIVDDQLPLSLGTNFLPSKIGKFSTINADGQVVVRKDLPKETFYQEISYKWKEWHGPDQIEREGTKSIARERYQRQRLDAPNVRITVSEIDNELFFLIKCEPNEDNLLHKLNLVLELFSEFDVHITSRNGLITLPHNLQKVDWTILKSGTMTADEIKEAVEKSISPKIKSTLRPVILQRLNYIASFNPDVTVIGVAGYSGYIIHNFPRLAISVLESEFPDNATYIFDYKDWEPLSKLSKTEIIRNNLEKARIIHDEYWKEKIYKLLNAPIEDNDNRKNS</sequence>
<comment type="caution">
    <text evidence="1">The sequence shown here is derived from an EMBL/GenBank/DDBJ whole genome shotgun (WGS) entry which is preliminary data.</text>
</comment>
<reference evidence="1 2" key="1">
    <citation type="submission" date="2014-02" db="EMBL/GenBank/DDBJ databases">
        <title>Comparative genomics and transcriptomics to identify genetic mechanisms underlying the emergence of carbapenem resistant Acinetobacter baumannii (CRAb).</title>
        <authorList>
            <person name="Harris A.D."/>
            <person name="Johnson K.J."/>
            <person name="George J."/>
            <person name="Shefchek K."/>
            <person name="Daugherty S.C."/>
            <person name="Parankush S."/>
            <person name="Sadzewicz L."/>
            <person name="Tallon L."/>
            <person name="Sengamalay N."/>
            <person name="Hazen T.H."/>
            <person name="Rasko D.A."/>
        </authorList>
    </citation>
    <scope>NUCLEOTIDE SEQUENCE [LARGE SCALE GENOMIC DNA]</scope>
    <source>
        <strain evidence="1 2">625974</strain>
    </source>
</reference>